<name>A0A2T0LGU7_9BACL</name>
<keyword evidence="2" id="KW-1185">Reference proteome</keyword>
<evidence type="ECO:0000313" key="2">
    <source>
        <dbReference type="Proteomes" id="UP000237797"/>
    </source>
</evidence>
<reference evidence="1 2" key="1">
    <citation type="submission" date="2018-03" db="EMBL/GenBank/DDBJ databases">
        <title>Genomic Encyclopedia of Archaeal and Bacterial Type Strains, Phase II (KMG-II): from individual species to whole genera.</title>
        <authorList>
            <person name="Goeker M."/>
        </authorList>
    </citation>
    <scope>NUCLEOTIDE SEQUENCE [LARGE SCALE GENOMIC DNA]</scope>
    <source>
        <strain evidence="1 2">DSM 44946</strain>
    </source>
</reference>
<evidence type="ECO:0000313" key="1">
    <source>
        <dbReference type="EMBL" id="PRX41530.1"/>
    </source>
</evidence>
<protein>
    <submittedName>
        <fullName evidence="1">Uncharacterized protein</fullName>
    </submittedName>
</protein>
<gene>
    <name evidence="1" type="ORF">CLV97_106144</name>
</gene>
<dbReference type="Proteomes" id="UP000237797">
    <property type="component" value="Unassembled WGS sequence"/>
</dbReference>
<dbReference type="AlphaFoldDB" id="A0A2T0LGU7"/>
<comment type="caution">
    <text evidence="1">The sequence shown here is derived from an EMBL/GenBank/DDBJ whole genome shotgun (WGS) entry which is preliminary data.</text>
</comment>
<organism evidence="1 2">
    <name type="scientific">Planifilum fimeticola</name>
    <dbReference type="NCBI Taxonomy" id="201975"/>
    <lineage>
        <taxon>Bacteria</taxon>
        <taxon>Bacillati</taxon>
        <taxon>Bacillota</taxon>
        <taxon>Bacilli</taxon>
        <taxon>Bacillales</taxon>
        <taxon>Thermoactinomycetaceae</taxon>
        <taxon>Planifilum</taxon>
    </lineage>
</organism>
<dbReference type="EMBL" id="PVNE01000006">
    <property type="protein sequence ID" value="PRX41530.1"/>
    <property type="molecule type" value="Genomic_DNA"/>
</dbReference>
<sequence>MENRLYDLAVVCDDCGFSDDGFITSHRFEVGQKVTYTVDDVYCPRCEGEAKYVIDYLQRQRIDDPEKIREMYDWVDFYSEDIAVAEIGQITLSSNKK</sequence>
<dbReference type="RefSeq" id="WP_106344578.1">
    <property type="nucleotide sequence ID" value="NZ_PVNE01000006.1"/>
</dbReference>
<proteinExistence type="predicted"/>
<accession>A0A2T0LGU7</accession>